<evidence type="ECO:0000313" key="2">
    <source>
        <dbReference type="Proteomes" id="UP000479710"/>
    </source>
</evidence>
<evidence type="ECO:0000313" key="1">
    <source>
        <dbReference type="EMBL" id="KAF0901851.1"/>
    </source>
</evidence>
<dbReference type="EMBL" id="SPHZ02000008">
    <property type="protein sequence ID" value="KAF0901851.1"/>
    <property type="molecule type" value="Genomic_DNA"/>
</dbReference>
<sequence>MANVRRRYGQHAPWHDTTTGMRRHISRGRFQGTAEAGVAQRGVAVARRSCGRRGVVCLPGVIYDRHSRRRLPFSLWRTFTPRSASTGDSKSAMELCAAYAT</sequence>
<accession>A0A6G1CP60</accession>
<dbReference type="Proteomes" id="UP000479710">
    <property type="component" value="Unassembled WGS sequence"/>
</dbReference>
<proteinExistence type="predicted"/>
<gene>
    <name evidence="1" type="ORF">E2562_006476</name>
</gene>
<protein>
    <submittedName>
        <fullName evidence="1">Uncharacterized protein</fullName>
    </submittedName>
</protein>
<comment type="caution">
    <text evidence="1">The sequence shown here is derived from an EMBL/GenBank/DDBJ whole genome shotgun (WGS) entry which is preliminary data.</text>
</comment>
<keyword evidence="2" id="KW-1185">Reference proteome</keyword>
<reference evidence="1 2" key="1">
    <citation type="submission" date="2019-11" db="EMBL/GenBank/DDBJ databases">
        <title>Whole genome sequence of Oryza granulata.</title>
        <authorList>
            <person name="Li W."/>
        </authorList>
    </citation>
    <scope>NUCLEOTIDE SEQUENCE [LARGE SCALE GENOMIC DNA]</scope>
    <source>
        <strain evidence="2">cv. Menghai</strain>
        <tissue evidence="1">Leaf</tissue>
    </source>
</reference>
<name>A0A6G1CP60_9ORYZ</name>
<organism evidence="1 2">
    <name type="scientific">Oryza meyeriana var. granulata</name>
    <dbReference type="NCBI Taxonomy" id="110450"/>
    <lineage>
        <taxon>Eukaryota</taxon>
        <taxon>Viridiplantae</taxon>
        <taxon>Streptophyta</taxon>
        <taxon>Embryophyta</taxon>
        <taxon>Tracheophyta</taxon>
        <taxon>Spermatophyta</taxon>
        <taxon>Magnoliopsida</taxon>
        <taxon>Liliopsida</taxon>
        <taxon>Poales</taxon>
        <taxon>Poaceae</taxon>
        <taxon>BOP clade</taxon>
        <taxon>Oryzoideae</taxon>
        <taxon>Oryzeae</taxon>
        <taxon>Oryzinae</taxon>
        <taxon>Oryza</taxon>
        <taxon>Oryza meyeriana</taxon>
    </lineage>
</organism>
<dbReference type="AlphaFoldDB" id="A0A6G1CP60"/>